<dbReference type="InterPro" id="IPR050834">
    <property type="entry name" value="Glycosyltransf_2"/>
</dbReference>
<dbReference type="AlphaFoldDB" id="A0A0G0JNY0"/>
<evidence type="ECO:0000313" key="2">
    <source>
        <dbReference type="EMBL" id="KKQ38584.1"/>
    </source>
</evidence>
<dbReference type="InterPro" id="IPR029044">
    <property type="entry name" value="Nucleotide-diphossugar_trans"/>
</dbReference>
<dbReference type="STRING" id="1618481.US54_C0007G0004"/>
<comment type="caution">
    <text evidence="2">The sequence shown here is derived from an EMBL/GenBank/DDBJ whole genome shotgun (WGS) entry which is preliminary data.</text>
</comment>
<sequence>MTISVLIPVYKGSQILEAALESVLNQTEKPDEVIIGNDTPADNTQENKKIAALIDAFEKKAKFPVTSITNKHNLGCQKNFQKITDTASKDIVLYLAHDDILSINAVSIVKNVFQNNPKVGFATRPYFWFFDDVQKPIRHVPPPNINQHTLIPSANQLIKPTHTFNITNTIQDIDSAVHAIFGSIGQISGLALRRKWIQKPFHIDIFPGHIYPIADIWKQHQGIFIKNYIVAIGTATSQSRTVTGMYDDSPTEQWIRMFRHHFQDKRYQQILKSCTKHIATNYIGLIQIKNYSSMSHVFREICTLMKFRKRNIFELQFWMYSLLAIVIPKKFLRFLTDWYKQNILSITVPEIRFK</sequence>
<dbReference type="Proteomes" id="UP000034471">
    <property type="component" value="Unassembled WGS sequence"/>
</dbReference>
<protein>
    <submittedName>
        <fullName evidence="2">Glycosyl transferase family 2</fullName>
    </submittedName>
</protein>
<dbReference type="InterPro" id="IPR001173">
    <property type="entry name" value="Glyco_trans_2-like"/>
</dbReference>
<name>A0A0G0JNY0_9BACT</name>
<gene>
    <name evidence="2" type="ORF">US54_C0007G0004</name>
</gene>
<dbReference type="PANTHER" id="PTHR43685">
    <property type="entry name" value="GLYCOSYLTRANSFERASE"/>
    <property type="match status" value="1"/>
</dbReference>
<evidence type="ECO:0000313" key="3">
    <source>
        <dbReference type="Proteomes" id="UP000034471"/>
    </source>
</evidence>
<keyword evidence="2" id="KW-0808">Transferase</keyword>
<dbReference type="SUPFAM" id="SSF53448">
    <property type="entry name" value="Nucleotide-diphospho-sugar transferases"/>
    <property type="match status" value="1"/>
</dbReference>
<evidence type="ECO:0000259" key="1">
    <source>
        <dbReference type="Pfam" id="PF00535"/>
    </source>
</evidence>
<dbReference type="Pfam" id="PF00535">
    <property type="entry name" value="Glycos_transf_2"/>
    <property type="match status" value="1"/>
</dbReference>
<dbReference type="GO" id="GO:0016740">
    <property type="term" value="F:transferase activity"/>
    <property type="evidence" value="ECO:0007669"/>
    <property type="project" value="UniProtKB-KW"/>
</dbReference>
<reference evidence="2 3" key="1">
    <citation type="journal article" date="2015" name="Nature">
        <title>rRNA introns, odd ribosomes, and small enigmatic genomes across a large radiation of phyla.</title>
        <authorList>
            <person name="Brown C.T."/>
            <person name="Hug L.A."/>
            <person name="Thomas B.C."/>
            <person name="Sharon I."/>
            <person name="Castelle C.J."/>
            <person name="Singh A."/>
            <person name="Wilkins M.J."/>
            <person name="Williams K.H."/>
            <person name="Banfield J.F."/>
        </authorList>
    </citation>
    <scope>NUCLEOTIDE SEQUENCE [LARGE SCALE GENOMIC DNA]</scope>
</reference>
<accession>A0A0G0JNY0</accession>
<dbReference type="Gene3D" id="3.90.550.10">
    <property type="entry name" value="Spore Coat Polysaccharide Biosynthesis Protein SpsA, Chain A"/>
    <property type="match status" value="1"/>
</dbReference>
<dbReference type="EMBL" id="LBTJ01000007">
    <property type="protein sequence ID" value="KKQ38584.1"/>
    <property type="molecule type" value="Genomic_DNA"/>
</dbReference>
<proteinExistence type="predicted"/>
<organism evidence="2 3">
    <name type="scientific">Candidatus Roizmanbacteria bacterium GW2011_GWA2_37_7</name>
    <dbReference type="NCBI Taxonomy" id="1618481"/>
    <lineage>
        <taxon>Bacteria</taxon>
        <taxon>Candidatus Roizmaniibacteriota</taxon>
    </lineage>
</organism>
<feature type="domain" description="Glycosyltransferase 2-like" evidence="1">
    <location>
        <begin position="4"/>
        <end position="145"/>
    </location>
</feature>
<dbReference type="PANTHER" id="PTHR43685:SF11">
    <property type="entry name" value="GLYCOSYLTRANSFERASE TAGX-RELATED"/>
    <property type="match status" value="1"/>
</dbReference>